<accession>A0ABZ2ICU9</accession>
<protein>
    <submittedName>
        <fullName evidence="2">Uncharacterized protein</fullName>
    </submittedName>
</protein>
<feature type="compositionally biased region" description="Polar residues" evidence="1">
    <location>
        <begin position="179"/>
        <end position="189"/>
    </location>
</feature>
<name>A0ABZ2ICU9_9CAUL</name>
<feature type="compositionally biased region" description="Low complexity" evidence="1">
    <location>
        <begin position="140"/>
        <end position="173"/>
    </location>
</feature>
<dbReference type="Proteomes" id="UP001363460">
    <property type="component" value="Chromosome"/>
</dbReference>
<keyword evidence="3" id="KW-1185">Reference proteome</keyword>
<feature type="compositionally biased region" description="Polar residues" evidence="1">
    <location>
        <begin position="109"/>
        <end position="118"/>
    </location>
</feature>
<sequence>MKGRAAPSAGLATPFDRISARLTVVLQEFSRKIRGSLQGNDGCHPTIWAFGGGGASFETLLIGGKEMRAKLMTSAAVLAGALAFAGMAQAQSSSGPNGPVGGNTDADGSYNSGGNSTDVDLGVADSFNTDNSTDLDVGISDSLNDNSDNSTNTNLELGVSDSFNDNSDNSTNTEVGISDSFNTDASTNTDNSVNTNLELGVSDSFNDNSVNDSGNDNSTNIGNIRVSLNMQELSANVSDLSFDMSEDGQGPQNGRIRTGDINQSGGAFAGFAGIQTVSNNTGLASVGQAATAISANANVTFGGGGN</sequence>
<reference evidence="2 3" key="1">
    <citation type="submission" date="2024-02" db="EMBL/GenBank/DDBJ databases">
        <title>Distribution and functional of Brevundimonas-related endobacteria within Verticillium dahliae.</title>
        <authorList>
            <person name="Zeng H."/>
        </authorList>
    </citation>
    <scope>NUCLEOTIDE SEQUENCE [LARGE SCALE GENOMIC DNA]</scope>
    <source>
        <strain evidence="2 3">TRM 44200</strain>
    </source>
</reference>
<evidence type="ECO:0000256" key="1">
    <source>
        <dbReference type="SAM" id="MobiDB-lite"/>
    </source>
</evidence>
<dbReference type="RefSeq" id="WP_338577829.1">
    <property type="nucleotide sequence ID" value="NZ_CP146369.1"/>
</dbReference>
<organism evidence="2 3">
    <name type="scientific">Brevundimonas olei</name>
    <dbReference type="NCBI Taxonomy" id="657642"/>
    <lineage>
        <taxon>Bacteria</taxon>
        <taxon>Pseudomonadati</taxon>
        <taxon>Pseudomonadota</taxon>
        <taxon>Alphaproteobacteria</taxon>
        <taxon>Caulobacterales</taxon>
        <taxon>Caulobacteraceae</taxon>
        <taxon>Brevundimonas</taxon>
    </lineage>
</organism>
<feature type="region of interest" description="Disordered" evidence="1">
    <location>
        <begin position="138"/>
        <end position="189"/>
    </location>
</feature>
<gene>
    <name evidence="2" type="ORF">V8J38_02950</name>
</gene>
<dbReference type="EMBL" id="CP146369">
    <property type="protein sequence ID" value="WWT55410.1"/>
    <property type="molecule type" value="Genomic_DNA"/>
</dbReference>
<evidence type="ECO:0000313" key="2">
    <source>
        <dbReference type="EMBL" id="WWT55410.1"/>
    </source>
</evidence>
<proteinExistence type="predicted"/>
<evidence type="ECO:0000313" key="3">
    <source>
        <dbReference type="Proteomes" id="UP001363460"/>
    </source>
</evidence>
<feature type="region of interest" description="Disordered" evidence="1">
    <location>
        <begin position="90"/>
        <end position="125"/>
    </location>
</feature>